<dbReference type="EMBL" id="LJDB01000001">
    <property type="protein sequence ID" value="ONI42989.1"/>
    <property type="molecule type" value="Genomic_DNA"/>
</dbReference>
<reference evidence="1" key="1">
    <citation type="submission" date="2016-08" db="EMBL/GenBank/DDBJ databases">
        <authorList>
            <person name="Ngugi D.K."/>
            <person name="Miyake S."/>
            <person name="Stingl U."/>
        </authorList>
    </citation>
    <scope>NUCLEOTIDE SEQUENCE</scope>
    <source>
        <strain evidence="1">SCG-B11WGA-EpuloA1</strain>
    </source>
</reference>
<name>A0ACC8XGZ5_9FIRM</name>
<evidence type="ECO:0000313" key="2">
    <source>
        <dbReference type="Proteomes" id="UP000188605"/>
    </source>
</evidence>
<evidence type="ECO:0000313" key="1">
    <source>
        <dbReference type="EMBL" id="ONI42989.1"/>
    </source>
</evidence>
<accession>A0ACC8XGZ5</accession>
<proteinExistence type="predicted"/>
<protein>
    <submittedName>
        <fullName evidence="1">Glycerol dehydrogenase</fullName>
    </submittedName>
</protein>
<dbReference type="Proteomes" id="UP000188605">
    <property type="component" value="Unassembled WGS sequence"/>
</dbReference>
<organism evidence="1 2">
    <name type="scientific">Candidatus Epulonipiscium fishelsonii</name>
    <dbReference type="NCBI Taxonomy" id="77094"/>
    <lineage>
        <taxon>Bacteria</taxon>
        <taxon>Bacillati</taxon>
        <taxon>Bacillota</taxon>
        <taxon>Clostridia</taxon>
        <taxon>Lachnospirales</taxon>
        <taxon>Lachnospiraceae</taxon>
        <taxon>Candidatus Epulonipiscium</taxon>
    </lineage>
</organism>
<keyword evidence="2" id="KW-1185">Reference proteome</keyword>
<sequence>MAGIIISPSKYVQGKDEIKNLGKYIAGLAKKPLILISPSGEKRFGAVIRESLSEMKYVFNHFNGESSEGEVNRLLDLFKAEGCDCVIGVGGGKILDTAKAVGYYSKTPVIIVPTIASTDAPCSALTVLYTDEGVFDRYLFLPNNPNLVLVDTNIVVNAPSRLLVSGMGDALATYFEARACYKSGATSCAGGTSTLTALGLAKLCYETLIKDGFKAKLASEQKVCTRAVENIIEANTLLSGIGFESGGLAGAHAIHNGFTIAEECHHLYHGEKVAFGTIVQLVMEDVPMEELKEVINFCKSVGLPTTLAQLGIKNPEPKLIMEIAKLASVPGETIHNLPFKVTAEDVYAAILLANSLGSAI</sequence>
<gene>
    <name evidence="1" type="primary">gldA</name>
    <name evidence="1" type="ORF">AN396_00055</name>
</gene>
<comment type="caution">
    <text evidence="1">The sequence shown here is derived from an EMBL/GenBank/DDBJ whole genome shotgun (WGS) entry which is preliminary data.</text>
</comment>